<accession>A0ABR9HAA2</accession>
<proteinExistence type="predicted"/>
<keyword evidence="1 4" id="KW-0489">Methyltransferase</keyword>
<keyword evidence="5" id="KW-1185">Reference proteome</keyword>
<reference evidence="4 5" key="1">
    <citation type="submission" date="2020-10" db="EMBL/GenBank/DDBJ databases">
        <title>Sequencing the genomes of 1000 actinobacteria strains.</title>
        <authorList>
            <person name="Klenk H.-P."/>
        </authorList>
    </citation>
    <scope>NUCLEOTIDE SEQUENCE [LARGE SCALE GENOMIC DNA]</scope>
    <source>
        <strain evidence="4 5">DSM 45157</strain>
    </source>
</reference>
<dbReference type="InterPro" id="IPR029063">
    <property type="entry name" value="SAM-dependent_MTases_sf"/>
</dbReference>
<organism evidence="4 5">
    <name type="scientific">Nocardiopsis terrae</name>
    <dbReference type="NCBI Taxonomy" id="372655"/>
    <lineage>
        <taxon>Bacteria</taxon>
        <taxon>Bacillati</taxon>
        <taxon>Actinomycetota</taxon>
        <taxon>Actinomycetes</taxon>
        <taxon>Streptosporangiales</taxon>
        <taxon>Nocardiopsidaceae</taxon>
        <taxon>Nocardiopsis</taxon>
    </lineage>
</organism>
<comment type="caution">
    <text evidence="4">The sequence shown here is derived from an EMBL/GenBank/DDBJ whole genome shotgun (WGS) entry which is preliminary data.</text>
</comment>
<evidence type="ECO:0000256" key="2">
    <source>
        <dbReference type="ARBA" id="ARBA00022679"/>
    </source>
</evidence>
<evidence type="ECO:0000313" key="5">
    <source>
        <dbReference type="Proteomes" id="UP000598217"/>
    </source>
</evidence>
<dbReference type="GO" id="GO:0032259">
    <property type="term" value="P:methylation"/>
    <property type="evidence" value="ECO:0007669"/>
    <property type="project" value="UniProtKB-KW"/>
</dbReference>
<keyword evidence="2" id="KW-0808">Transferase</keyword>
<dbReference type="RefSeq" id="WP_191275607.1">
    <property type="nucleotide sequence ID" value="NZ_BMXJ01000009.1"/>
</dbReference>
<protein>
    <submittedName>
        <fullName evidence="4">SAM-dependent methyltransferase</fullName>
    </submittedName>
</protein>
<dbReference type="CDD" id="cd02440">
    <property type="entry name" value="AdoMet_MTases"/>
    <property type="match status" value="1"/>
</dbReference>
<evidence type="ECO:0000313" key="4">
    <source>
        <dbReference type="EMBL" id="MBE1455959.1"/>
    </source>
</evidence>
<evidence type="ECO:0000256" key="1">
    <source>
        <dbReference type="ARBA" id="ARBA00022603"/>
    </source>
</evidence>
<dbReference type="Pfam" id="PF13649">
    <property type="entry name" value="Methyltransf_25"/>
    <property type="match status" value="1"/>
</dbReference>
<dbReference type="Gene3D" id="3.40.50.150">
    <property type="entry name" value="Vaccinia Virus protein VP39"/>
    <property type="match status" value="1"/>
</dbReference>
<feature type="domain" description="Methyltransferase" evidence="3">
    <location>
        <begin position="52"/>
        <end position="143"/>
    </location>
</feature>
<dbReference type="PANTHER" id="PTHR43861">
    <property type="entry name" value="TRANS-ACONITATE 2-METHYLTRANSFERASE-RELATED"/>
    <property type="match status" value="1"/>
</dbReference>
<name>A0ABR9HAA2_9ACTN</name>
<sequence>MTVTERKPGSEYSDDYAGVYDAVQYARGRGRASEADLIAEAVRERRPGASSVLDVACGTGTHMLGLREHFDDVEGLELSEPMRRRALDKVLGSVVHRGDMRDFRLGRTYDAVTCMCFVIGYTRSADELDQVLSNMVAHLAPGGVVVIEPWWFRENAVDHHVAGDVCREADRVISRLSLSRRVGDRTEMDVRFTIADHGGIREFTEHESLRLYTRDEYEAAFDRAGLAMRYLPGEPNGRGLFAGVRREER</sequence>
<dbReference type="SUPFAM" id="SSF53335">
    <property type="entry name" value="S-adenosyl-L-methionine-dependent methyltransferases"/>
    <property type="match status" value="1"/>
</dbReference>
<evidence type="ECO:0000259" key="3">
    <source>
        <dbReference type="Pfam" id="PF13649"/>
    </source>
</evidence>
<gene>
    <name evidence="4" type="ORF">H4W79_000173</name>
</gene>
<dbReference type="Gene3D" id="2.20.130.10">
    <property type="entry name" value="CAC2371-like domains"/>
    <property type="match status" value="1"/>
</dbReference>
<dbReference type="EMBL" id="JADBDY010000001">
    <property type="protein sequence ID" value="MBE1455959.1"/>
    <property type="molecule type" value="Genomic_DNA"/>
</dbReference>
<dbReference type="Proteomes" id="UP000598217">
    <property type="component" value="Unassembled WGS sequence"/>
</dbReference>
<dbReference type="InterPro" id="IPR041698">
    <property type="entry name" value="Methyltransf_25"/>
</dbReference>
<dbReference type="PANTHER" id="PTHR43861:SF1">
    <property type="entry name" value="TRANS-ACONITATE 2-METHYLTRANSFERASE"/>
    <property type="match status" value="1"/>
</dbReference>
<dbReference type="GO" id="GO:0008168">
    <property type="term" value="F:methyltransferase activity"/>
    <property type="evidence" value="ECO:0007669"/>
    <property type="project" value="UniProtKB-KW"/>
</dbReference>